<dbReference type="Proteomes" id="UP001318040">
    <property type="component" value="Chromosome 15"/>
</dbReference>
<evidence type="ECO:0000256" key="8">
    <source>
        <dbReference type="ARBA" id="ARBA00023136"/>
    </source>
</evidence>
<feature type="transmembrane region" description="Helical" evidence="13">
    <location>
        <begin position="1458"/>
        <end position="1483"/>
    </location>
</feature>
<dbReference type="Pfam" id="PF12796">
    <property type="entry name" value="Ank_2"/>
    <property type="match status" value="9"/>
</dbReference>
<dbReference type="Pfam" id="PF13637">
    <property type="entry name" value="Ank_4"/>
    <property type="match status" value="1"/>
</dbReference>
<evidence type="ECO:0000256" key="10">
    <source>
        <dbReference type="ARBA" id="ARBA00036634"/>
    </source>
</evidence>
<dbReference type="SMART" id="SM00248">
    <property type="entry name" value="ANK"/>
    <property type="match status" value="29"/>
</dbReference>
<evidence type="ECO:0000259" key="14">
    <source>
        <dbReference type="Pfam" id="PF00520"/>
    </source>
</evidence>
<evidence type="ECO:0000256" key="1">
    <source>
        <dbReference type="ARBA" id="ARBA00004141"/>
    </source>
</evidence>
<feature type="transmembrane region" description="Helical" evidence="13">
    <location>
        <begin position="1206"/>
        <end position="1227"/>
    </location>
</feature>
<feature type="repeat" description="ANK" evidence="11">
    <location>
        <begin position="359"/>
        <end position="391"/>
    </location>
</feature>
<feature type="repeat" description="ANK" evidence="11">
    <location>
        <begin position="685"/>
        <end position="717"/>
    </location>
</feature>
<reference evidence="16" key="1">
    <citation type="submission" date="2025-08" db="UniProtKB">
        <authorList>
            <consortium name="RefSeq"/>
        </authorList>
    </citation>
    <scope>IDENTIFICATION</scope>
    <source>
        <tissue evidence="16">Sperm</tissue>
    </source>
</reference>
<feature type="repeat" description="ANK" evidence="11">
    <location>
        <begin position="585"/>
        <end position="617"/>
    </location>
</feature>
<feature type="repeat" description="ANK" evidence="11">
    <location>
        <begin position="908"/>
        <end position="930"/>
    </location>
</feature>
<gene>
    <name evidence="16" type="primary">LOC116942644</name>
</gene>
<keyword evidence="5 13" id="KW-1133">Transmembrane helix</keyword>
<organism evidence="15 16">
    <name type="scientific">Petromyzon marinus</name>
    <name type="common">Sea lamprey</name>
    <dbReference type="NCBI Taxonomy" id="7757"/>
    <lineage>
        <taxon>Eukaryota</taxon>
        <taxon>Metazoa</taxon>
        <taxon>Chordata</taxon>
        <taxon>Craniata</taxon>
        <taxon>Vertebrata</taxon>
        <taxon>Cyclostomata</taxon>
        <taxon>Hyperoartia</taxon>
        <taxon>Petromyzontiformes</taxon>
        <taxon>Petromyzontidae</taxon>
        <taxon>Petromyzon</taxon>
    </lineage>
</organism>
<keyword evidence="2" id="KW-0813">Transport</keyword>
<feature type="repeat" description="ANK" evidence="11">
    <location>
        <begin position="259"/>
        <end position="282"/>
    </location>
</feature>
<evidence type="ECO:0000256" key="6">
    <source>
        <dbReference type="ARBA" id="ARBA00023043"/>
    </source>
</evidence>
<feature type="repeat" description="ANK" evidence="11">
    <location>
        <begin position="393"/>
        <end position="426"/>
    </location>
</feature>
<feature type="region of interest" description="Disordered" evidence="12">
    <location>
        <begin position="881"/>
        <end position="906"/>
    </location>
</feature>
<feature type="repeat" description="ANK" evidence="11">
    <location>
        <begin position="226"/>
        <end position="258"/>
    </location>
</feature>
<keyword evidence="7" id="KW-0406">Ion transport</keyword>
<dbReference type="Gene3D" id="1.25.40.20">
    <property type="entry name" value="Ankyrin repeat-containing domain"/>
    <property type="match status" value="9"/>
</dbReference>
<feature type="repeat" description="ANK" evidence="11">
    <location>
        <begin position="193"/>
        <end position="225"/>
    </location>
</feature>
<feature type="transmembrane region" description="Helical" evidence="13">
    <location>
        <begin position="1301"/>
        <end position="1324"/>
    </location>
</feature>
<evidence type="ECO:0000313" key="16">
    <source>
        <dbReference type="RefSeq" id="XP_032810698.1"/>
    </source>
</evidence>
<feature type="region of interest" description="Disordered" evidence="12">
    <location>
        <begin position="1617"/>
        <end position="1638"/>
    </location>
</feature>
<protein>
    <submittedName>
        <fullName evidence="16">Serine/threonine-protein phosphatase 6 regulatory ankyrin repeat subunit B-like isoform X1</fullName>
    </submittedName>
</protein>
<evidence type="ECO:0000256" key="13">
    <source>
        <dbReference type="SAM" id="Phobius"/>
    </source>
</evidence>
<dbReference type="PRINTS" id="PR01415">
    <property type="entry name" value="ANKYRIN"/>
</dbReference>
<feature type="transmembrane region" description="Helical" evidence="13">
    <location>
        <begin position="1336"/>
        <end position="1357"/>
    </location>
</feature>
<accession>A0AAJ7WVZ0</accession>
<dbReference type="InterPro" id="IPR002153">
    <property type="entry name" value="TRPC_channel"/>
</dbReference>
<feature type="repeat" description="ANK" evidence="11">
    <location>
        <begin position="1043"/>
        <end position="1069"/>
    </location>
</feature>
<dbReference type="PROSITE" id="PS50297">
    <property type="entry name" value="ANK_REP_REGION"/>
    <property type="match status" value="20"/>
</dbReference>
<feature type="repeat" description="ANK" evidence="11">
    <location>
        <begin position="427"/>
        <end position="459"/>
    </location>
</feature>
<dbReference type="PRINTS" id="PR01097">
    <property type="entry name" value="TRNSRECEPTRP"/>
</dbReference>
<keyword evidence="3 13" id="KW-0812">Transmembrane</keyword>
<feature type="repeat" description="ANK" evidence="11">
    <location>
        <begin position="718"/>
        <end position="750"/>
    </location>
</feature>
<dbReference type="SUPFAM" id="SSF48403">
    <property type="entry name" value="Ankyrin repeat"/>
    <property type="match status" value="4"/>
</dbReference>
<comment type="catalytic activity">
    <reaction evidence="10">
        <text>Ca(2+)(in) = Ca(2+)(out)</text>
        <dbReference type="Rhea" id="RHEA:29671"/>
        <dbReference type="ChEBI" id="CHEBI:29108"/>
    </reaction>
</comment>
<keyword evidence="15" id="KW-1185">Reference proteome</keyword>
<feature type="repeat" description="ANK" evidence="11">
    <location>
        <begin position="788"/>
        <end position="820"/>
    </location>
</feature>
<feature type="domain" description="Ion transport" evidence="14">
    <location>
        <begin position="1303"/>
        <end position="1497"/>
    </location>
</feature>
<evidence type="ECO:0000313" key="15">
    <source>
        <dbReference type="Proteomes" id="UP001318040"/>
    </source>
</evidence>
<comment type="subcellular location">
    <subcellularLocation>
        <location evidence="1">Membrane</location>
        <topology evidence="1">Multi-pass membrane protein</topology>
    </subcellularLocation>
</comment>
<evidence type="ECO:0000256" key="2">
    <source>
        <dbReference type="ARBA" id="ARBA00022448"/>
    </source>
</evidence>
<dbReference type="Pfam" id="PF00520">
    <property type="entry name" value="Ion_trans"/>
    <property type="match status" value="1"/>
</dbReference>
<evidence type="ECO:0000256" key="4">
    <source>
        <dbReference type="ARBA" id="ARBA00022737"/>
    </source>
</evidence>
<feature type="repeat" description="ANK" evidence="11">
    <location>
        <begin position="977"/>
        <end position="1009"/>
    </location>
</feature>
<keyword evidence="6 11" id="KW-0040">ANK repeat</keyword>
<feature type="repeat" description="ANK" evidence="11">
    <location>
        <begin position="86"/>
        <end position="118"/>
    </location>
</feature>
<keyword evidence="9" id="KW-0407">Ion channel</keyword>
<evidence type="ECO:0000256" key="3">
    <source>
        <dbReference type="ARBA" id="ARBA00022692"/>
    </source>
</evidence>
<dbReference type="InterPro" id="IPR005821">
    <property type="entry name" value="Ion_trans_dom"/>
</dbReference>
<dbReference type="RefSeq" id="XP_032810698.1">
    <property type="nucleotide sequence ID" value="XM_032954807.1"/>
</dbReference>
<feature type="repeat" description="ANK" evidence="11">
    <location>
        <begin position="943"/>
        <end position="969"/>
    </location>
</feature>
<keyword evidence="8 13" id="KW-0472">Membrane</keyword>
<dbReference type="PANTHER" id="PTHR24173">
    <property type="entry name" value="ANKYRIN REPEAT CONTAINING"/>
    <property type="match status" value="1"/>
</dbReference>
<feature type="repeat" description="ANK" evidence="11">
    <location>
        <begin position="1010"/>
        <end position="1042"/>
    </location>
</feature>
<dbReference type="PANTHER" id="PTHR24173:SF74">
    <property type="entry name" value="ANKYRIN REPEAT DOMAIN-CONTAINING PROTEIN 16"/>
    <property type="match status" value="1"/>
</dbReference>
<dbReference type="Pfam" id="PF00023">
    <property type="entry name" value="Ank"/>
    <property type="match status" value="2"/>
</dbReference>
<feature type="repeat" description="ANK" evidence="11">
    <location>
        <begin position="618"/>
        <end position="650"/>
    </location>
</feature>
<feature type="transmembrane region" description="Helical" evidence="13">
    <location>
        <begin position="1377"/>
        <end position="1399"/>
    </location>
</feature>
<evidence type="ECO:0000256" key="7">
    <source>
        <dbReference type="ARBA" id="ARBA00023065"/>
    </source>
</evidence>
<feature type="repeat" description="ANK" evidence="11">
    <location>
        <begin position="293"/>
        <end position="325"/>
    </location>
</feature>
<feature type="repeat" description="ANK" evidence="11">
    <location>
        <begin position="326"/>
        <end position="358"/>
    </location>
</feature>
<keyword evidence="4" id="KW-0677">Repeat</keyword>
<dbReference type="GO" id="GO:0016020">
    <property type="term" value="C:membrane"/>
    <property type="evidence" value="ECO:0007669"/>
    <property type="project" value="UniProtKB-SubCell"/>
</dbReference>
<sequence length="1656" mass="179608">MSDALSASSASTVQSSGNRVLQLASRGEWSAVEQALRGMDRGDTELGHVDEDSGLTPFMIAVKDNKITVVDRLLDLGVNLGDRSKDGRTALHIAAFHSKEELVKLLLTRKADPNIPGGPKEQLPLHVAAARPTGALSTVLLLLKASGKDARFVPDKDGSLALFPAIEAGNVAVCRELLSTGAELQLHAHRTDNGDTALHLASKKKDLELARLLIESGANIDVQNGEGQTPLHIAAGEGDEVLLKFFHQVKANPNIVDKCDRSPLHIAAERGHTTVVDILTEKFKSNVFARTKDGNTLIHIAAMCGHPDTALMFLKKGVPLLMPNKAGAVCLHAAAARGHVTVVKALLLKGALVDALTRDKRTALHIAVQNCKPPVVQMLLGFGAQVHLKGGKAQETPLHIAAQVKEGEKVADMLLKSGADVNAEQENGETPMHIAARHGHLKVMQLLLREGGDLLWRSKDGNNALHIAVRNCHLHVVTKILNHLANEKSHAEAVACVHQENEFGETPMHLATEITKDEIHSDGEDIKIIQLLMEYDSDIAASTKTTCESPLHYCGRSGNAEILTEMLKHIGANQMQHVLNRADQNGWSPLLMAAEKGHIEVVRILLKNNARVDVFDEHGKAALHLAAENGHEGIADILLWHKAFVNAKTKLGLTPLHLGAERGYNRLVRLLCETHHATIDALSLIKRTPLHLAALNGQLDVCNSLLRLNADINATDIHGQTPLHLAAENDHSEVVKLFLKQRPELVTSANASGSTCAHIAAGKGSVAVIKELLKFNRGGVTSARNKTNDSTPLHLAAAGGYAEVVKVLLAAGAAASEENSEGMATLHLAAKNGHVNVLEAVKDNVSFKATSTKTGMTALHVAAHFGQIDIVREMLTKVPATVQSQPPKVSLDASSSSSSSSKEHLHESGFTPLHLAAESGHEGLVRLLLNYPGVLADAQTNLQGATPLHLAAQSGHTAVVGLLLSKSASQLHVRDKSGRTCLHLAASGGHCEMVRVLLGQGAEINGIDKLGWTALIFAAKAGFLPVVQLLIESGASPAAECKDGKTAIQYAASSNHQDVVSFLLHRGHNTLRLLEDREFIFDLMVCGKQQSSTRLMEELVLRSAAPLETAVKLSRAFGLTSLRYKERSVDLQRAAKFCEGLAVELLAMASGDHSAGVLLRAVDHRATSLLDVLIECEQKEVVAHPAVQRYLTDVWYGDLGWADWKLSLLFLAFLVCPPVWLAFSLPLRSRFNKIPIIKFMSHLASHIFLILLFMLTVAWPPLSPVFLGRLLPSWNEWLLLSWLTGMLVSELTDPGERAGLAWIRVIILVIAAISFVSHLLAFAYPAGTDGRLETLYARNMFLAVAMTLCFIQFLEFLTFHHLFGPWAIIIRDLMKDLARFGIILALFHTAFTLHLTAVYQPVYPAPKNKTAENVSASGDADDATRVQSPLDVVVLLFFALFGLVEPENLPSISRSPPFTIVIVQIVFGVYLIVTSIVLINLLIAMMSDTYQRIQAQSDTEWKFGRAMLIRDMKRKSSAASPLNLFTNVFQYVAVCCRRRGKLCRAEPSSDVAQFDGVSDTCCMDLQRHPGTWAESLTRRSARVTPDGVHRGRGQHGPTRIEDAMDWQDVAARYRAMKGRGAAGPQQPETPFPLGKSSTRRRAPFLVASNALNGVKA</sequence>
<dbReference type="KEGG" id="pmrn:116942644"/>
<evidence type="ECO:0000256" key="5">
    <source>
        <dbReference type="ARBA" id="ARBA00022989"/>
    </source>
</evidence>
<feature type="repeat" description="ANK" evidence="11">
    <location>
        <begin position="854"/>
        <end position="875"/>
    </location>
</feature>
<evidence type="ECO:0000256" key="11">
    <source>
        <dbReference type="PROSITE-ProRule" id="PRU00023"/>
    </source>
</evidence>
<evidence type="ECO:0000256" key="9">
    <source>
        <dbReference type="ARBA" id="ARBA00023303"/>
    </source>
</evidence>
<dbReference type="GO" id="GO:0005262">
    <property type="term" value="F:calcium channel activity"/>
    <property type="evidence" value="ECO:0007669"/>
    <property type="project" value="InterPro"/>
</dbReference>
<feature type="transmembrane region" description="Helical" evidence="13">
    <location>
        <begin position="1239"/>
        <end position="1259"/>
    </location>
</feature>
<evidence type="ECO:0000256" key="12">
    <source>
        <dbReference type="SAM" id="MobiDB-lite"/>
    </source>
</evidence>
<dbReference type="InterPro" id="IPR002110">
    <property type="entry name" value="Ankyrin_rpt"/>
</dbReference>
<dbReference type="GeneID" id="116942644"/>
<proteinExistence type="predicted"/>
<dbReference type="InterPro" id="IPR036770">
    <property type="entry name" value="Ankyrin_rpt-contain_sf"/>
</dbReference>
<feature type="repeat" description="ANK" evidence="11">
    <location>
        <begin position="53"/>
        <end position="85"/>
    </location>
</feature>
<name>A0AAJ7WVZ0_PETMA</name>
<dbReference type="PROSITE" id="PS50088">
    <property type="entry name" value="ANK_REPEAT"/>
    <property type="match status" value="21"/>
</dbReference>